<proteinExistence type="predicted"/>
<evidence type="ECO:0000259" key="1">
    <source>
        <dbReference type="Pfam" id="PF01695"/>
    </source>
</evidence>
<dbReference type="EMBL" id="DVNK01000025">
    <property type="protein sequence ID" value="HIU46321.1"/>
    <property type="molecule type" value="Genomic_DNA"/>
</dbReference>
<sequence length="327" mass="37567">MADDVRQTVRREFDRLLSQEQREREERIRDAEARDPEIAALLKRRTLALTGAYARALSERRAPAREEIRAELKRMDDEVRARLAALGLPGDYLEMRYRCNVCKDLGYVGDAGRRDCECFRARLDEERRKRARLDMAGDDTFERFDENVFPATPLPGLDYSQRDFMRRVRDICVRYCDAFPNNRRRNLLLTGAPGLGKTFLLNCMANRLYARGVAVSYLTAYRMLGAMRESVMGVDERPFQLMLGAELLIIDDLGSEPIYRNITIEMLFTLLNERMRARAHTLIATNLTAPQLLERYGDRVASRLINTEDTTILGFVGADVRVRGKGG</sequence>
<dbReference type="CDD" id="cd00009">
    <property type="entry name" value="AAA"/>
    <property type="match status" value="1"/>
</dbReference>
<dbReference type="Gene3D" id="3.40.50.300">
    <property type="entry name" value="P-loop containing nucleotide triphosphate hydrolases"/>
    <property type="match status" value="1"/>
</dbReference>
<dbReference type="NCBIfam" id="NF005304">
    <property type="entry name" value="PRK06835.1"/>
    <property type="match status" value="1"/>
</dbReference>
<dbReference type="InterPro" id="IPR002611">
    <property type="entry name" value="IstB_ATP-bd"/>
</dbReference>
<dbReference type="Proteomes" id="UP000824123">
    <property type="component" value="Unassembled WGS sequence"/>
</dbReference>
<evidence type="ECO:0000313" key="2">
    <source>
        <dbReference type="EMBL" id="HIU46321.1"/>
    </source>
</evidence>
<accession>A0A9D1LQT5</accession>
<keyword evidence="2" id="KW-0547">Nucleotide-binding</keyword>
<comment type="caution">
    <text evidence="2">The sequence shown here is derived from an EMBL/GenBank/DDBJ whole genome shotgun (WGS) entry which is preliminary data.</text>
</comment>
<dbReference type="GO" id="GO:0006260">
    <property type="term" value="P:DNA replication"/>
    <property type="evidence" value="ECO:0007669"/>
    <property type="project" value="TreeGrafter"/>
</dbReference>
<reference evidence="2" key="1">
    <citation type="submission" date="2020-10" db="EMBL/GenBank/DDBJ databases">
        <authorList>
            <person name="Gilroy R."/>
        </authorList>
    </citation>
    <scope>NUCLEOTIDE SEQUENCE</scope>
    <source>
        <strain evidence="2">ChiSxjej2B14-8506</strain>
    </source>
</reference>
<reference evidence="2" key="2">
    <citation type="journal article" date="2021" name="PeerJ">
        <title>Extensive microbial diversity within the chicken gut microbiome revealed by metagenomics and culture.</title>
        <authorList>
            <person name="Gilroy R."/>
            <person name="Ravi A."/>
            <person name="Getino M."/>
            <person name="Pursley I."/>
            <person name="Horton D.L."/>
            <person name="Alikhan N.F."/>
            <person name="Baker D."/>
            <person name="Gharbi K."/>
            <person name="Hall N."/>
            <person name="Watson M."/>
            <person name="Adriaenssens E.M."/>
            <person name="Foster-Nyarko E."/>
            <person name="Jarju S."/>
            <person name="Secka A."/>
            <person name="Antonio M."/>
            <person name="Oren A."/>
            <person name="Chaudhuri R.R."/>
            <person name="La Ragione R."/>
            <person name="Hildebrand F."/>
            <person name="Pallen M.J."/>
        </authorList>
    </citation>
    <scope>NUCLEOTIDE SEQUENCE</scope>
    <source>
        <strain evidence="2">ChiSxjej2B14-8506</strain>
    </source>
</reference>
<dbReference type="AlphaFoldDB" id="A0A9D1LQT5"/>
<dbReference type="PANTHER" id="PTHR30050:SF4">
    <property type="entry name" value="ATP-BINDING PROTEIN RV3427C IN INSERTION SEQUENCE-RELATED"/>
    <property type="match status" value="1"/>
</dbReference>
<dbReference type="InterPro" id="IPR027417">
    <property type="entry name" value="P-loop_NTPase"/>
</dbReference>
<evidence type="ECO:0000313" key="3">
    <source>
        <dbReference type="Proteomes" id="UP000824123"/>
    </source>
</evidence>
<dbReference type="PANTHER" id="PTHR30050">
    <property type="entry name" value="CHROMOSOMAL REPLICATION INITIATOR PROTEIN DNAA"/>
    <property type="match status" value="1"/>
</dbReference>
<dbReference type="Pfam" id="PF01695">
    <property type="entry name" value="IstB_IS21"/>
    <property type="match status" value="1"/>
</dbReference>
<name>A0A9D1LQT5_9FIRM</name>
<dbReference type="GO" id="GO:0005524">
    <property type="term" value="F:ATP binding"/>
    <property type="evidence" value="ECO:0007669"/>
    <property type="project" value="UniProtKB-KW"/>
</dbReference>
<protein>
    <submittedName>
        <fullName evidence="2">ATP-binding protein</fullName>
    </submittedName>
</protein>
<gene>
    <name evidence="2" type="ORF">IAC59_03565</name>
</gene>
<keyword evidence="2" id="KW-0067">ATP-binding</keyword>
<organism evidence="2 3">
    <name type="scientific">Candidatus Fimadaptatus faecigallinarum</name>
    <dbReference type="NCBI Taxonomy" id="2840814"/>
    <lineage>
        <taxon>Bacteria</taxon>
        <taxon>Bacillati</taxon>
        <taxon>Bacillota</taxon>
        <taxon>Clostridia</taxon>
        <taxon>Eubacteriales</taxon>
        <taxon>Candidatus Fimadaptatus</taxon>
    </lineage>
</organism>
<dbReference type="SUPFAM" id="SSF52540">
    <property type="entry name" value="P-loop containing nucleoside triphosphate hydrolases"/>
    <property type="match status" value="1"/>
</dbReference>
<feature type="domain" description="IstB-like ATP-binding" evidence="1">
    <location>
        <begin position="182"/>
        <end position="300"/>
    </location>
</feature>